<feature type="domain" description="Glycosyltransferase 2-like" evidence="5">
    <location>
        <begin position="5"/>
        <end position="196"/>
    </location>
</feature>
<dbReference type="SUPFAM" id="SSF53448">
    <property type="entry name" value="Nucleotide-diphospho-sugar transferases"/>
    <property type="match status" value="1"/>
</dbReference>
<evidence type="ECO:0000256" key="3">
    <source>
        <dbReference type="ARBA" id="ARBA00022679"/>
    </source>
</evidence>
<evidence type="ECO:0000256" key="4">
    <source>
        <dbReference type="SAM" id="Phobius"/>
    </source>
</evidence>
<dbReference type="OrthoDB" id="46222at2157"/>
<gene>
    <name evidence="6" type="ORF">DNK57_01540</name>
</gene>
<keyword evidence="4" id="KW-1133">Transmembrane helix</keyword>
<evidence type="ECO:0000256" key="1">
    <source>
        <dbReference type="ARBA" id="ARBA00006739"/>
    </source>
</evidence>
<dbReference type="Gene3D" id="3.90.550.10">
    <property type="entry name" value="Spore Coat Polysaccharide Biosynthesis Protein SpsA, Chain A"/>
    <property type="match status" value="1"/>
</dbReference>
<evidence type="ECO:0000259" key="5">
    <source>
        <dbReference type="Pfam" id="PF00535"/>
    </source>
</evidence>
<dbReference type="InterPro" id="IPR001173">
    <property type="entry name" value="Glyco_trans_2-like"/>
</dbReference>
<keyword evidence="3 6" id="KW-0808">Transferase</keyword>
<protein>
    <submittedName>
        <fullName evidence="6">Family 2 glycosyl transferase</fullName>
    </submittedName>
</protein>
<evidence type="ECO:0000256" key="2">
    <source>
        <dbReference type="ARBA" id="ARBA00022676"/>
    </source>
</evidence>
<keyword evidence="4" id="KW-0472">Membrane</keyword>
<comment type="caution">
    <text evidence="6">The sequence shown here is derived from an EMBL/GenBank/DDBJ whole genome shotgun (WGS) entry which is preliminary data.</text>
</comment>
<dbReference type="EMBL" id="QKOF01000003">
    <property type="protein sequence ID" value="MBE2899513.1"/>
    <property type="molecule type" value="Genomic_DNA"/>
</dbReference>
<dbReference type="RefSeq" id="WP_192961296.1">
    <property type="nucleotide sequence ID" value="NZ_QKOF01000003.1"/>
</dbReference>
<dbReference type="PANTHER" id="PTHR43179:SF12">
    <property type="entry name" value="GALACTOFURANOSYLTRANSFERASE GLFT2"/>
    <property type="match status" value="1"/>
</dbReference>
<evidence type="ECO:0000313" key="6">
    <source>
        <dbReference type="EMBL" id="MBE2899513.1"/>
    </source>
</evidence>
<name>A0A842YNG3_METTF</name>
<dbReference type="GO" id="GO:0016757">
    <property type="term" value="F:glycosyltransferase activity"/>
    <property type="evidence" value="ECO:0007669"/>
    <property type="project" value="UniProtKB-KW"/>
</dbReference>
<dbReference type="CDD" id="cd04185">
    <property type="entry name" value="GT_2_like_b"/>
    <property type="match status" value="1"/>
</dbReference>
<accession>A0A842YNG3</accession>
<dbReference type="Proteomes" id="UP000646659">
    <property type="component" value="Unassembled WGS sequence"/>
</dbReference>
<reference evidence="6" key="1">
    <citation type="submission" date="2018-06" db="EMBL/GenBank/DDBJ databases">
        <title>Draft genome sequence of Methanothermobacter thermautotrophicus Strain WHS, a thermophilic, hydrogenotrophic methanogen isolated from Washburn Hot Springs in Yellowstone National Park, USA.</title>
        <authorList>
            <person name="Mckay L.J."/>
            <person name="Klingelsmith K."/>
            <person name="Inskeep W.P."/>
            <person name="Fields M.W."/>
        </authorList>
    </citation>
    <scope>NUCLEOTIDE SEQUENCE</scope>
    <source>
        <strain evidence="6">WHS</strain>
    </source>
</reference>
<dbReference type="InterPro" id="IPR029044">
    <property type="entry name" value="Nucleotide-diphossugar_trans"/>
</dbReference>
<keyword evidence="2" id="KW-0328">Glycosyltransferase</keyword>
<comment type="similarity">
    <text evidence="1">Belongs to the glycosyltransferase 2 family.</text>
</comment>
<sequence length="333" mass="38826">MRVCAVVVTYNRKKLLIECLEALRRQTRPLDAIYIIDNASTDGTPQLLQEQGYIKTQESEMTKIENLHDGRLIKVVYVRMKENVGGAGGFHEGVKRAFHDRYDWIWLMDDDAEPLPDTLKKLLHQALDHVSAVCSTVLDKSNNILLNHRGHANLENIFPLIQEPIKEDLYSKKSSVEIDTASFVGILINRKKIERIGFPKKEFFIHHDDIEYCMRLRNEGKIILVTDSIILHKEASKKLIKKKFQGKTRHIVPFENLWLNYYGIRNLTYLGTIYSKRKVKFYVSLFRNFVLMVGGILLLSDNKYKRLKFLINAYLDGLRGRFDNEKPRRILYG</sequence>
<keyword evidence="4" id="KW-0812">Transmembrane</keyword>
<evidence type="ECO:0000313" key="7">
    <source>
        <dbReference type="Proteomes" id="UP000646659"/>
    </source>
</evidence>
<dbReference type="AlphaFoldDB" id="A0A842YNG3"/>
<dbReference type="PANTHER" id="PTHR43179">
    <property type="entry name" value="RHAMNOSYLTRANSFERASE WBBL"/>
    <property type="match status" value="1"/>
</dbReference>
<dbReference type="Pfam" id="PF00535">
    <property type="entry name" value="Glycos_transf_2"/>
    <property type="match status" value="1"/>
</dbReference>
<proteinExistence type="inferred from homology"/>
<organism evidence="6 7">
    <name type="scientific">Methanothermobacter thermautotrophicus</name>
    <name type="common">Methanobacterium thermoformicicum</name>
    <dbReference type="NCBI Taxonomy" id="145262"/>
    <lineage>
        <taxon>Archaea</taxon>
        <taxon>Methanobacteriati</taxon>
        <taxon>Methanobacteriota</taxon>
        <taxon>Methanomada group</taxon>
        <taxon>Methanobacteria</taxon>
        <taxon>Methanobacteriales</taxon>
        <taxon>Methanobacteriaceae</taxon>
        <taxon>Methanothermobacter</taxon>
    </lineage>
</organism>
<feature type="transmembrane region" description="Helical" evidence="4">
    <location>
        <begin position="281"/>
        <end position="299"/>
    </location>
</feature>